<evidence type="ECO:0000313" key="3">
    <source>
        <dbReference type="Proteomes" id="UP001310387"/>
    </source>
</evidence>
<accession>A0ABU7Z965</accession>
<reference evidence="2" key="1">
    <citation type="journal article" date="2024" name="Antonie Van Leeuwenhoek">
        <title>Isoptericola haloaureus sp. nov., a dimorphic actinobacterium isolated from mangrove sediments of southeast India, implicating biosaline agricultural significance through nitrogen fixation and salt tolerance genes.</title>
        <authorList>
            <person name="Prathaban M."/>
            <person name="Prathiviraj R."/>
            <person name="Ravichandran M."/>
            <person name="Natarajan S.D."/>
            <person name="Sobanaa M."/>
            <person name="Hari Krishna Kumar S."/>
            <person name="Chandrasekar V."/>
            <person name="Selvin J."/>
        </authorList>
    </citation>
    <scope>NUCLEOTIDE SEQUENCE</scope>
    <source>
        <strain evidence="2">MP1014</strain>
    </source>
</reference>
<evidence type="ECO:0000259" key="1">
    <source>
        <dbReference type="PROSITE" id="PS51186"/>
    </source>
</evidence>
<dbReference type="Pfam" id="PF00583">
    <property type="entry name" value="Acetyltransf_1"/>
    <property type="match status" value="1"/>
</dbReference>
<dbReference type="PANTHER" id="PTHR43072">
    <property type="entry name" value="N-ACETYLTRANSFERASE"/>
    <property type="match status" value="1"/>
</dbReference>
<dbReference type="RefSeq" id="WP_332902950.1">
    <property type="nucleotide sequence ID" value="NZ_JBAGLP010000118.1"/>
</dbReference>
<dbReference type="PROSITE" id="PS51186">
    <property type="entry name" value="GNAT"/>
    <property type="match status" value="1"/>
</dbReference>
<dbReference type="SUPFAM" id="SSF55729">
    <property type="entry name" value="Acyl-CoA N-acyltransferases (Nat)"/>
    <property type="match status" value="1"/>
</dbReference>
<sequence>MPLTAPDGPAGVSVRRAREDDLLAIEEVQEAAGRGELLDGVRAALHDPQRLVVVAEAAGAVVGWAKTHVHATSDGVAPAGHYLGGVTVAPAWRRRGVGTALTATRMDWLARRTGRVHYVVNAANTASIALHAPWGFREVVRSSALHGVRFAGGVGVLLRADLPAPAPTVSAAGGTR</sequence>
<dbReference type="Gene3D" id="3.40.630.30">
    <property type="match status" value="1"/>
</dbReference>
<evidence type="ECO:0000313" key="2">
    <source>
        <dbReference type="EMBL" id="MEG3615883.1"/>
    </source>
</evidence>
<comment type="caution">
    <text evidence="2">The sequence shown here is derived from an EMBL/GenBank/DDBJ whole genome shotgun (WGS) entry which is preliminary data.</text>
</comment>
<organism evidence="2 3">
    <name type="scientific">Isoptericola haloaureus</name>
    <dbReference type="NCBI Taxonomy" id="1542902"/>
    <lineage>
        <taxon>Bacteria</taxon>
        <taxon>Bacillati</taxon>
        <taxon>Actinomycetota</taxon>
        <taxon>Actinomycetes</taxon>
        <taxon>Micrococcales</taxon>
        <taxon>Promicromonosporaceae</taxon>
        <taxon>Isoptericola</taxon>
    </lineage>
</organism>
<dbReference type="CDD" id="cd04301">
    <property type="entry name" value="NAT_SF"/>
    <property type="match status" value="1"/>
</dbReference>
<name>A0ABU7Z965_9MICO</name>
<dbReference type="EMBL" id="JBAGLP010000118">
    <property type="protein sequence ID" value="MEG3615883.1"/>
    <property type="molecule type" value="Genomic_DNA"/>
</dbReference>
<dbReference type="InterPro" id="IPR000182">
    <property type="entry name" value="GNAT_dom"/>
</dbReference>
<proteinExistence type="predicted"/>
<gene>
    <name evidence="2" type="ORF">V5O49_12170</name>
</gene>
<keyword evidence="3" id="KW-1185">Reference proteome</keyword>
<protein>
    <submittedName>
        <fullName evidence="2">GNAT family N-acetyltransferase</fullName>
    </submittedName>
</protein>
<feature type="domain" description="N-acetyltransferase" evidence="1">
    <location>
        <begin position="12"/>
        <end position="163"/>
    </location>
</feature>
<dbReference type="InterPro" id="IPR016181">
    <property type="entry name" value="Acyl_CoA_acyltransferase"/>
</dbReference>
<reference evidence="2" key="2">
    <citation type="submission" date="2024-02" db="EMBL/GenBank/DDBJ databases">
        <authorList>
            <person name="Prathaban M."/>
            <person name="Mythili R."/>
            <person name="Sharmila Devi N."/>
            <person name="Sobanaa M."/>
            <person name="Prathiviraj R."/>
            <person name="Selvin J."/>
        </authorList>
    </citation>
    <scope>NUCLEOTIDE SEQUENCE</scope>
    <source>
        <strain evidence="2">MP1014</strain>
    </source>
</reference>
<dbReference type="Proteomes" id="UP001310387">
    <property type="component" value="Unassembled WGS sequence"/>
</dbReference>